<dbReference type="Proteomes" id="UP001501004">
    <property type="component" value="Unassembled WGS sequence"/>
</dbReference>
<reference evidence="2" key="1">
    <citation type="journal article" date="2019" name="Int. J. Syst. Evol. Microbiol.">
        <title>The Global Catalogue of Microorganisms (GCM) 10K type strain sequencing project: providing services to taxonomists for standard genome sequencing and annotation.</title>
        <authorList>
            <consortium name="The Broad Institute Genomics Platform"/>
            <consortium name="The Broad Institute Genome Sequencing Center for Infectious Disease"/>
            <person name="Wu L."/>
            <person name="Ma J."/>
        </authorList>
    </citation>
    <scope>NUCLEOTIDE SEQUENCE [LARGE SCALE GENOMIC DNA]</scope>
    <source>
        <strain evidence="2">JCM 16949</strain>
    </source>
</reference>
<keyword evidence="2" id="KW-1185">Reference proteome</keyword>
<evidence type="ECO:0000313" key="2">
    <source>
        <dbReference type="Proteomes" id="UP001501004"/>
    </source>
</evidence>
<evidence type="ECO:0000313" key="1">
    <source>
        <dbReference type="EMBL" id="GAA3734805.1"/>
    </source>
</evidence>
<name>A0ABP7FAP7_9MICO</name>
<proteinExistence type="predicted"/>
<gene>
    <name evidence="1" type="ORF">GCM10022239_08670</name>
</gene>
<dbReference type="EMBL" id="BAABAE010000002">
    <property type="protein sequence ID" value="GAA3734805.1"/>
    <property type="molecule type" value="Genomic_DNA"/>
</dbReference>
<dbReference type="RefSeq" id="WP_344754078.1">
    <property type="nucleotide sequence ID" value="NZ_BAABAE010000002.1"/>
</dbReference>
<accession>A0ABP7FAP7</accession>
<comment type="caution">
    <text evidence="1">The sequence shown here is derived from an EMBL/GenBank/DDBJ whole genome shotgun (WGS) entry which is preliminary data.</text>
</comment>
<organism evidence="1 2">
    <name type="scientific">Leifsonella bigeumensis</name>
    <dbReference type="NCBI Taxonomy" id="433643"/>
    <lineage>
        <taxon>Bacteria</taxon>
        <taxon>Bacillati</taxon>
        <taxon>Actinomycetota</taxon>
        <taxon>Actinomycetes</taxon>
        <taxon>Micrococcales</taxon>
        <taxon>Microbacteriaceae</taxon>
        <taxon>Leifsonella</taxon>
    </lineage>
</organism>
<sequence length="209" mass="23091">MGDLDVPNCSACLNPMQPVVGGWWCASCGEALRAPESPDSLPDFQIPEGIFGYVPPRLPTLIGKVVMLAALLETKIEGLTSSVDNATQDVHGGRGFAVNSTAIKKRLSSYEANPAEQAFSAEVRVLLAEIEDVLEDRNFIVHGVWPKSSDFAWWGWKPRRKSKTSSRLDWIEGRTLTPEEFIETCETLVSLLDRTQRAIEMAGSMSRRP</sequence>
<protein>
    <submittedName>
        <fullName evidence="1">Uncharacterized protein</fullName>
    </submittedName>
</protein>